<protein>
    <submittedName>
        <fullName evidence="1">Uncharacterized protein</fullName>
    </submittedName>
</protein>
<reference evidence="1 2" key="1">
    <citation type="submission" date="2024-03" db="EMBL/GenBank/DDBJ databases">
        <authorList>
            <person name="Gkanogiannis A."/>
            <person name="Becerra Lopez-Lavalle L."/>
        </authorList>
    </citation>
    <scope>NUCLEOTIDE SEQUENCE [LARGE SCALE GENOMIC DNA]</scope>
</reference>
<evidence type="ECO:0000313" key="1">
    <source>
        <dbReference type="EMBL" id="CAK9327107.1"/>
    </source>
</evidence>
<keyword evidence="2" id="KW-1185">Reference proteome</keyword>
<sequence length="151" mass="16706">MAESAVPNLIKVGLEERAAESSIAIRSCHQEAKVGGGYTCPRYKAQVCELLTKYQFVDSHLSPHPIWLGRIIISVQLYYLMKSMIRLTLLLPKSSVFHVLAASKPIPYRCKAAGSSTLDAIVGIGKRIRCENKIFQDGRLKPAFLLGCTRS</sequence>
<proteinExistence type="predicted"/>
<name>A0ABP0Z2U5_9ROSI</name>
<dbReference type="Proteomes" id="UP001642487">
    <property type="component" value="Chromosome 8"/>
</dbReference>
<organism evidence="1 2">
    <name type="scientific">Citrullus colocynthis</name>
    <name type="common">colocynth</name>
    <dbReference type="NCBI Taxonomy" id="252529"/>
    <lineage>
        <taxon>Eukaryota</taxon>
        <taxon>Viridiplantae</taxon>
        <taxon>Streptophyta</taxon>
        <taxon>Embryophyta</taxon>
        <taxon>Tracheophyta</taxon>
        <taxon>Spermatophyta</taxon>
        <taxon>Magnoliopsida</taxon>
        <taxon>eudicotyledons</taxon>
        <taxon>Gunneridae</taxon>
        <taxon>Pentapetalae</taxon>
        <taxon>rosids</taxon>
        <taxon>fabids</taxon>
        <taxon>Cucurbitales</taxon>
        <taxon>Cucurbitaceae</taxon>
        <taxon>Benincaseae</taxon>
        <taxon>Citrullus</taxon>
    </lineage>
</organism>
<evidence type="ECO:0000313" key="2">
    <source>
        <dbReference type="Proteomes" id="UP001642487"/>
    </source>
</evidence>
<gene>
    <name evidence="1" type="ORF">CITCOLO1_LOCUS19475</name>
</gene>
<dbReference type="EMBL" id="OZ021742">
    <property type="protein sequence ID" value="CAK9327107.1"/>
    <property type="molecule type" value="Genomic_DNA"/>
</dbReference>
<accession>A0ABP0Z2U5</accession>